<feature type="transmembrane region" description="Helical" evidence="1">
    <location>
        <begin position="78"/>
        <end position="102"/>
    </location>
</feature>
<evidence type="ECO:0000313" key="2">
    <source>
        <dbReference type="EMBL" id="MBB6032701.1"/>
    </source>
</evidence>
<dbReference type="AlphaFoldDB" id="A0A841F6V4"/>
<keyword evidence="3" id="KW-1185">Reference proteome</keyword>
<comment type="caution">
    <text evidence="2">The sequence shown here is derived from an EMBL/GenBank/DDBJ whole genome shotgun (WGS) entry which is preliminary data.</text>
</comment>
<accession>A0A841F6V4</accession>
<evidence type="ECO:0008006" key="4">
    <source>
        <dbReference type="Google" id="ProtNLM"/>
    </source>
</evidence>
<sequence>MSDQPPPPGQYPSSEFTVPRPFQIAKRIPGDLPFVVRPSKGRTALVQGGAMAVGLLPLLCCVGIGLTADTGAGDSSAILLVFLLPLLFLVPLFVFVWLMAVLGGPTLAADQHGLWIRARKMPVKAIWLPWESIARIYTRRWMLDRAVCVQPHDPSAGAGTGVWAAMDQGMAQALLGSKFNASSTLGDKREPEILAALAHFSRGRTYIG</sequence>
<keyword evidence="1" id="KW-0472">Membrane</keyword>
<evidence type="ECO:0000256" key="1">
    <source>
        <dbReference type="SAM" id="Phobius"/>
    </source>
</evidence>
<dbReference type="EMBL" id="JACHGT010000001">
    <property type="protein sequence ID" value="MBB6032701.1"/>
    <property type="molecule type" value="Genomic_DNA"/>
</dbReference>
<dbReference type="RefSeq" id="WP_184785578.1">
    <property type="nucleotide sequence ID" value="NZ_BONT01000034.1"/>
</dbReference>
<evidence type="ECO:0000313" key="3">
    <source>
        <dbReference type="Proteomes" id="UP000548476"/>
    </source>
</evidence>
<name>A0A841F6V4_9ACTN</name>
<feature type="transmembrane region" description="Helical" evidence="1">
    <location>
        <begin position="44"/>
        <end position="66"/>
    </location>
</feature>
<keyword evidence="1" id="KW-0812">Transmembrane</keyword>
<gene>
    <name evidence="2" type="ORF">HNR73_000543</name>
</gene>
<keyword evidence="1" id="KW-1133">Transmembrane helix</keyword>
<protein>
    <recommendedName>
        <fullName evidence="4">PH domain-containing protein</fullName>
    </recommendedName>
</protein>
<reference evidence="2 3" key="1">
    <citation type="submission" date="2020-08" db="EMBL/GenBank/DDBJ databases">
        <title>Genomic Encyclopedia of Type Strains, Phase IV (KMG-IV): sequencing the most valuable type-strain genomes for metagenomic binning, comparative biology and taxonomic classification.</title>
        <authorList>
            <person name="Goeker M."/>
        </authorList>
    </citation>
    <scope>NUCLEOTIDE SEQUENCE [LARGE SCALE GENOMIC DNA]</scope>
    <source>
        <strain evidence="2 3">YIM 65646</strain>
    </source>
</reference>
<dbReference type="Proteomes" id="UP000548476">
    <property type="component" value="Unassembled WGS sequence"/>
</dbReference>
<proteinExistence type="predicted"/>
<organism evidence="2 3">
    <name type="scientific">Phytomonospora endophytica</name>
    <dbReference type="NCBI Taxonomy" id="714109"/>
    <lineage>
        <taxon>Bacteria</taxon>
        <taxon>Bacillati</taxon>
        <taxon>Actinomycetota</taxon>
        <taxon>Actinomycetes</taxon>
        <taxon>Micromonosporales</taxon>
        <taxon>Micromonosporaceae</taxon>
        <taxon>Phytomonospora</taxon>
    </lineage>
</organism>